<reference evidence="3 4" key="1">
    <citation type="submission" date="2018-10" db="EMBL/GenBank/DDBJ databases">
        <title>Isolation, diversity and antibacterial activity of antinobacteria from the wheat rhizosphere soil.</title>
        <authorList>
            <person name="Sun T."/>
        </authorList>
    </citation>
    <scope>NUCLEOTIDE SEQUENCE [LARGE SCALE GENOMIC DNA]</scope>
    <source>
        <strain evidence="3 4">SJ-23</strain>
    </source>
</reference>
<dbReference type="EMBL" id="RHHB01000001">
    <property type="protein sequence ID" value="RNB52518.1"/>
    <property type="molecule type" value="Genomic_DNA"/>
</dbReference>
<feature type="region of interest" description="Disordered" evidence="1">
    <location>
        <begin position="223"/>
        <end position="245"/>
    </location>
</feature>
<feature type="transmembrane region" description="Helical" evidence="2">
    <location>
        <begin position="26"/>
        <end position="45"/>
    </location>
</feature>
<sequence>MPIPAASGPGPGSAARTPRSRRRPEWLVPAGLIALSLVPMAAGAFRLTDLATATTVTPDNARFFAAPVPIILHIVGASLFLLLGALQFAPSLRRHRWHRLAGRVAAPAGLVGALSGMWMAVFSDLPASNGTALMVMRLVFGAAMAGGIVAAFVAIRRGDVRTHSAWMTRAYAIGLGAGTQVFTFLPWTLVYGAPDVATHAVLMGAGWVINLAVAEVVIRRRTRRSPRRTGATPRTESAAARARLS</sequence>
<keyword evidence="4" id="KW-1185">Reference proteome</keyword>
<dbReference type="Pfam" id="PF10067">
    <property type="entry name" value="DUF2306"/>
    <property type="match status" value="1"/>
</dbReference>
<feature type="compositionally biased region" description="Low complexity" evidence="1">
    <location>
        <begin position="1"/>
        <end position="17"/>
    </location>
</feature>
<feature type="transmembrane region" description="Helical" evidence="2">
    <location>
        <begin position="100"/>
        <end position="122"/>
    </location>
</feature>
<evidence type="ECO:0000256" key="2">
    <source>
        <dbReference type="SAM" id="Phobius"/>
    </source>
</evidence>
<evidence type="ECO:0000256" key="1">
    <source>
        <dbReference type="SAM" id="MobiDB-lite"/>
    </source>
</evidence>
<comment type="caution">
    <text evidence="3">The sequence shown here is derived from an EMBL/GenBank/DDBJ whole genome shotgun (WGS) entry which is preliminary data.</text>
</comment>
<organism evidence="3 4">
    <name type="scientific">Agromyces tardus</name>
    <dbReference type="NCBI Taxonomy" id="2583849"/>
    <lineage>
        <taxon>Bacteria</taxon>
        <taxon>Bacillati</taxon>
        <taxon>Actinomycetota</taxon>
        <taxon>Actinomycetes</taxon>
        <taxon>Micrococcales</taxon>
        <taxon>Microbacteriaceae</taxon>
        <taxon>Agromyces</taxon>
    </lineage>
</organism>
<protein>
    <submittedName>
        <fullName evidence="3">DUF2306 domain-containing protein</fullName>
    </submittedName>
</protein>
<feature type="transmembrane region" description="Helical" evidence="2">
    <location>
        <begin position="134"/>
        <end position="155"/>
    </location>
</feature>
<dbReference type="InterPro" id="IPR018750">
    <property type="entry name" value="DUF2306_membrane"/>
</dbReference>
<keyword evidence="2" id="KW-0812">Transmembrane</keyword>
<feature type="transmembrane region" description="Helical" evidence="2">
    <location>
        <begin position="65"/>
        <end position="88"/>
    </location>
</feature>
<name>A0A3M8AMT8_9MICO</name>
<keyword evidence="2" id="KW-0472">Membrane</keyword>
<accession>A0A3M8AMT8</accession>
<feature type="region of interest" description="Disordered" evidence="1">
    <location>
        <begin position="1"/>
        <end position="22"/>
    </location>
</feature>
<keyword evidence="2" id="KW-1133">Transmembrane helix</keyword>
<evidence type="ECO:0000313" key="3">
    <source>
        <dbReference type="EMBL" id="RNB52518.1"/>
    </source>
</evidence>
<gene>
    <name evidence="3" type="ORF">EDM22_01435</name>
</gene>
<evidence type="ECO:0000313" key="4">
    <source>
        <dbReference type="Proteomes" id="UP000275048"/>
    </source>
</evidence>
<dbReference type="AlphaFoldDB" id="A0A3M8AMT8"/>
<feature type="transmembrane region" description="Helical" evidence="2">
    <location>
        <begin position="167"/>
        <end position="190"/>
    </location>
</feature>
<dbReference type="Proteomes" id="UP000275048">
    <property type="component" value="Unassembled WGS sequence"/>
</dbReference>
<feature type="transmembrane region" description="Helical" evidence="2">
    <location>
        <begin position="196"/>
        <end position="218"/>
    </location>
</feature>
<proteinExistence type="predicted"/>
<dbReference type="OrthoDB" id="4698148at2"/>